<sequence>MIKHGLWFANNRQRVFDYEEFLGRRVELVRGANGSVDWKDVTSTKWIADNGKALYPRELQVCLVLWPKTIAAGTAFSQAASGAYNAYWETMLKNLISGLPGDYLIYLSPLYEGNANWFPHSFNKTYEAQAKVVFQEFGKVMKRISSRFRMIINFAEWNSDRSASFVGVFPGKEYCNDFGINLYCKDEYQGSDPGGMLDDLLNSKMGLNRMLREAQQLGVTGLWIPEWGVRPYSKNETPRERIDLTKVVQGIGDKIIQHRIHWLWWDGRGSNEAYIGPIGKGGFPKLNAAIKALDARVRQANSGQGSAPALPPVTPSPTPTPTPQPTPTAPADPALDLLAVIHEAAFAARDKHPEPANATLRQVEHTAWAARAKAGSVAGAAPADAEAPIPALARIYAAVRQGSGWDAEASRLAAAWLERALPILTEAGAVPSDPEEPVDPDPEQPDNSEEVAALKRQVTTLQAELAARNAALDAANGRLAAIQAASQALQAALA</sequence>
<reference evidence="2 3" key="1">
    <citation type="journal article" date="2015" name="Int. J. Syst. Evol. Microbiol.">
        <title>Roseomonas oryzae sp. nov., isolated from paddy rhizosphere soil.</title>
        <authorList>
            <person name="Ramaprasad E.V."/>
            <person name="Sasikala Ch."/>
            <person name="Ramana Ch.V."/>
        </authorList>
    </citation>
    <scope>NUCLEOTIDE SEQUENCE [LARGE SCALE GENOMIC DNA]</scope>
    <source>
        <strain evidence="2 3">KCTC 42542</strain>
    </source>
</reference>
<feature type="region of interest" description="Disordered" evidence="1">
    <location>
        <begin position="427"/>
        <end position="448"/>
    </location>
</feature>
<dbReference type="OrthoDB" id="9816550at2"/>
<keyword evidence="3" id="KW-1185">Reference proteome</keyword>
<evidence type="ECO:0000313" key="2">
    <source>
        <dbReference type="EMBL" id="KAA2211318.1"/>
    </source>
</evidence>
<gene>
    <name evidence="2" type="ORF">F0Q34_20730</name>
</gene>
<name>A0A5B2TBU6_9PROT</name>
<evidence type="ECO:0008006" key="4">
    <source>
        <dbReference type="Google" id="ProtNLM"/>
    </source>
</evidence>
<feature type="compositionally biased region" description="Acidic residues" evidence="1">
    <location>
        <begin position="433"/>
        <end position="448"/>
    </location>
</feature>
<accession>A0A5B2TBU6</accession>
<dbReference type="RefSeq" id="WP_149814284.1">
    <property type="nucleotide sequence ID" value="NZ_VUKA01000036.1"/>
</dbReference>
<comment type="caution">
    <text evidence="2">The sequence shown here is derived from an EMBL/GenBank/DDBJ whole genome shotgun (WGS) entry which is preliminary data.</text>
</comment>
<evidence type="ECO:0000313" key="3">
    <source>
        <dbReference type="Proteomes" id="UP000322110"/>
    </source>
</evidence>
<dbReference type="Proteomes" id="UP000322110">
    <property type="component" value="Unassembled WGS sequence"/>
</dbReference>
<dbReference type="InterPro" id="IPR017853">
    <property type="entry name" value="GH"/>
</dbReference>
<dbReference type="Gene3D" id="3.20.20.80">
    <property type="entry name" value="Glycosidases"/>
    <property type="match status" value="1"/>
</dbReference>
<proteinExistence type="predicted"/>
<feature type="compositionally biased region" description="Pro residues" evidence="1">
    <location>
        <begin position="309"/>
        <end position="330"/>
    </location>
</feature>
<organism evidence="2 3">
    <name type="scientific">Teichococcus oryzae</name>
    <dbReference type="NCBI Taxonomy" id="1608942"/>
    <lineage>
        <taxon>Bacteria</taxon>
        <taxon>Pseudomonadati</taxon>
        <taxon>Pseudomonadota</taxon>
        <taxon>Alphaproteobacteria</taxon>
        <taxon>Acetobacterales</taxon>
        <taxon>Roseomonadaceae</taxon>
        <taxon>Roseomonas</taxon>
    </lineage>
</organism>
<dbReference type="EMBL" id="VUKA01000036">
    <property type="protein sequence ID" value="KAA2211318.1"/>
    <property type="molecule type" value="Genomic_DNA"/>
</dbReference>
<dbReference type="AlphaFoldDB" id="A0A5B2TBU6"/>
<feature type="region of interest" description="Disordered" evidence="1">
    <location>
        <begin position="297"/>
        <end position="331"/>
    </location>
</feature>
<protein>
    <recommendedName>
        <fullName evidence="4">GH26 domain-containing protein</fullName>
    </recommendedName>
</protein>
<dbReference type="SUPFAM" id="SSF51445">
    <property type="entry name" value="(Trans)glycosidases"/>
    <property type="match status" value="1"/>
</dbReference>
<evidence type="ECO:0000256" key="1">
    <source>
        <dbReference type="SAM" id="MobiDB-lite"/>
    </source>
</evidence>